<evidence type="ECO:0000313" key="3">
    <source>
        <dbReference type="Proteomes" id="UP001054945"/>
    </source>
</evidence>
<feature type="transmembrane region" description="Helical" evidence="1">
    <location>
        <begin position="12"/>
        <end position="32"/>
    </location>
</feature>
<organism evidence="2 3">
    <name type="scientific">Caerostris extrusa</name>
    <name type="common">Bark spider</name>
    <name type="synonym">Caerostris bankana</name>
    <dbReference type="NCBI Taxonomy" id="172846"/>
    <lineage>
        <taxon>Eukaryota</taxon>
        <taxon>Metazoa</taxon>
        <taxon>Ecdysozoa</taxon>
        <taxon>Arthropoda</taxon>
        <taxon>Chelicerata</taxon>
        <taxon>Arachnida</taxon>
        <taxon>Araneae</taxon>
        <taxon>Araneomorphae</taxon>
        <taxon>Entelegynae</taxon>
        <taxon>Araneoidea</taxon>
        <taxon>Araneidae</taxon>
        <taxon>Caerostris</taxon>
    </lineage>
</organism>
<keyword evidence="3" id="KW-1185">Reference proteome</keyword>
<accession>A0AAV4XK86</accession>
<dbReference type="EMBL" id="BPLR01000553">
    <property type="protein sequence ID" value="GIY95601.1"/>
    <property type="molecule type" value="Genomic_DNA"/>
</dbReference>
<reference evidence="2 3" key="1">
    <citation type="submission" date="2021-06" db="EMBL/GenBank/DDBJ databases">
        <title>Caerostris extrusa draft genome.</title>
        <authorList>
            <person name="Kono N."/>
            <person name="Arakawa K."/>
        </authorList>
    </citation>
    <scope>NUCLEOTIDE SEQUENCE [LARGE SCALE GENOMIC DNA]</scope>
</reference>
<proteinExistence type="predicted"/>
<gene>
    <name evidence="2" type="ORF">CEXT_465021</name>
</gene>
<protein>
    <submittedName>
        <fullName evidence="2">Uncharacterized protein</fullName>
    </submittedName>
</protein>
<keyword evidence="1" id="KW-1133">Transmembrane helix</keyword>
<comment type="caution">
    <text evidence="2">The sequence shown here is derived from an EMBL/GenBank/DDBJ whole genome shotgun (WGS) entry which is preliminary data.</text>
</comment>
<dbReference type="Proteomes" id="UP001054945">
    <property type="component" value="Unassembled WGS sequence"/>
</dbReference>
<keyword evidence="1" id="KW-0472">Membrane</keyword>
<keyword evidence="1" id="KW-0812">Transmembrane</keyword>
<sequence>MAVLSTSLFSKTFSVFDLAVRIFSSALFFLYSRLLLFGEGARTVIVNNTMYGSSPGVPSPPRPDTHTPDFCFSGRWPRTVIVKQYNVRSSPGVPLLPAPTPTLPTYAFQGGGLEQSL</sequence>
<name>A0AAV4XK86_CAEEX</name>
<evidence type="ECO:0000313" key="2">
    <source>
        <dbReference type="EMBL" id="GIY95601.1"/>
    </source>
</evidence>
<dbReference type="AlphaFoldDB" id="A0AAV4XK86"/>
<evidence type="ECO:0000256" key="1">
    <source>
        <dbReference type="SAM" id="Phobius"/>
    </source>
</evidence>